<keyword evidence="2" id="KW-1185">Reference proteome</keyword>
<organism evidence="1 2">
    <name type="scientific">Ladona fulva</name>
    <name type="common">Scarce chaser dragonfly</name>
    <name type="synonym">Libellula fulva</name>
    <dbReference type="NCBI Taxonomy" id="123851"/>
    <lineage>
        <taxon>Eukaryota</taxon>
        <taxon>Metazoa</taxon>
        <taxon>Ecdysozoa</taxon>
        <taxon>Arthropoda</taxon>
        <taxon>Hexapoda</taxon>
        <taxon>Insecta</taxon>
        <taxon>Pterygota</taxon>
        <taxon>Palaeoptera</taxon>
        <taxon>Odonata</taxon>
        <taxon>Epiprocta</taxon>
        <taxon>Anisoptera</taxon>
        <taxon>Libelluloidea</taxon>
        <taxon>Libellulidae</taxon>
        <taxon>Ladona</taxon>
    </lineage>
</organism>
<proteinExistence type="predicted"/>
<evidence type="ECO:0000313" key="2">
    <source>
        <dbReference type="Proteomes" id="UP000792457"/>
    </source>
</evidence>
<name>A0A8K0KRP4_LADFU</name>
<dbReference type="AlphaFoldDB" id="A0A8K0KRP4"/>
<dbReference type="InterPro" id="IPR036691">
    <property type="entry name" value="Endo/exonu/phosph_ase_sf"/>
</dbReference>
<reference evidence="1" key="1">
    <citation type="submission" date="2013-04" db="EMBL/GenBank/DDBJ databases">
        <authorList>
            <person name="Qu J."/>
            <person name="Murali S.C."/>
            <person name="Bandaranaike D."/>
            <person name="Bellair M."/>
            <person name="Blankenburg K."/>
            <person name="Chao H."/>
            <person name="Dinh H."/>
            <person name="Doddapaneni H."/>
            <person name="Downs B."/>
            <person name="Dugan-Rocha S."/>
            <person name="Elkadiri S."/>
            <person name="Gnanaolivu R.D."/>
            <person name="Hernandez B."/>
            <person name="Javaid M."/>
            <person name="Jayaseelan J.C."/>
            <person name="Lee S."/>
            <person name="Li M."/>
            <person name="Ming W."/>
            <person name="Munidasa M."/>
            <person name="Muniz J."/>
            <person name="Nguyen L."/>
            <person name="Ongeri F."/>
            <person name="Osuji N."/>
            <person name="Pu L.-L."/>
            <person name="Puazo M."/>
            <person name="Qu C."/>
            <person name="Quiroz J."/>
            <person name="Raj R."/>
            <person name="Weissenberger G."/>
            <person name="Xin Y."/>
            <person name="Zou X."/>
            <person name="Han Y."/>
            <person name="Richards S."/>
            <person name="Worley K."/>
            <person name="Muzny D."/>
            <person name="Gibbs R."/>
        </authorList>
    </citation>
    <scope>NUCLEOTIDE SEQUENCE</scope>
    <source>
        <strain evidence="1">Sampled in the wild</strain>
    </source>
</reference>
<accession>A0A8K0KRP4</accession>
<sequence>MWGMAVEVVRLRLGVKYQNIPQVYAPQRGCKEEKIEEFLEILGNQIDDAPIVVMGNLNAQDLMNMVNRTRKDFHRVIDFHRRNNLFLGNTWFRKKPSRKITRYGWVDRRTKTVIDYVLKEREYRRELIDVTAMPEEAFGGDHRAVVFKMQVGALKWAKEVRERRIKETSGKQSAHKKTVTLTQHLFQTQLYTISNLTRLSVIKCHSPWLNSHPLAPPNLTPDPDSLAPRSFDSLEPLQTMTSNDSPGSQWLTGTHFSPTFPLLYYHHHITLIIEKGALKARKEETAWECFFDCPQTHLRPPEHLHPGPLPTVARNERHLWEKQQIALNSSFIGRVTSWLSFKHINEINVNQSVLKEGRVQSKTLGCLKMEFSGYFLSGESSSGWKRIIKLRQIPRTPITAALQDLPYKLSLNNLCYENSLEQRSEWGTEASRGVGITCSSCFLDPFGHFPLTLPISCLAHLSRHLLWPAHSLEASLLQLDTTVKLDTILNGTLKQEKSLKSKSADFKVLQDMKKCKRKTCNKNELPKRAEMSKCMTINFHLRLRNREHMIQNNNEEINQISESIIISIDITVLHNFKFTSHEATTGLTLQSTYLVLIARAKQWEAIENKHPV</sequence>
<comment type="caution">
    <text evidence="1">The sequence shown here is derived from an EMBL/GenBank/DDBJ whole genome shotgun (WGS) entry which is preliminary data.</text>
</comment>
<dbReference type="Proteomes" id="UP000792457">
    <property type="component" value="Unassembled WGS sequence"/>
</dbReference>
<dbReference type="EMBL" id="KZ312447">
    <property type="protein sequence ID" value="KAG8240279.1"/>
    <property type="molecule type" value="Genomic_DNA"/>
</dbReference>
<reference evidence="1" key="2">
    <citation type="submission" date="2017-10" db="EMBL/GenBank/DDBJ databases">
        <title>Ladona fulva Genome sequencing and assembly.</title>
        <authorList>
            <person name="Murali S."/>
            <person name="Richards S."/>
            <person name="Bandaranaike D."/>
            <person name="Bellair M."/>
            <person name="Blankenburg K."/>
            <person name="Chao H."/>
            <person name="Dinh H."/>
            <person name="Doddapaneni H."/>
            <person name="Dugan-Rocha S."/>
            <person name="Elkadiri S."/>
            <person name="Gnanaolivu R."/>
            <person name="Hernandez B."/>
            <person name="Skinner E."/>
            <person name="Javaid M."/>
            <person name="Lee S."/>
            <person name="Li M."/>
            <person name="Ming W."/>
            <person name="Munidasa M."/>
            <person name="Muniz J."/>
            <person name="Nguyen L."/>
            <person name="Hughes D."/>
            <person name="Osuji N."/>
            <person name="Pu L.-L."/>
            <person name="Puazo M."/>
            <person name="Qu C."/>
            <person name="Quiroz J."/>
            <person name="Raj R."/>
            <person name="Weissenberger G."/>
            <person name="Xin Y."/>
            <person name="Zou X."/>
            <person name="Han Y."/>
            <person name="Worley K."/>
            <person name="Muzny D."/>
            <person name="Gibbs R."/>
        </authorList>
    </citation>
    <scope>NUCLEOTIDE SEQUENCE</scope>
    <source>
        <strain evidence="1">Sampled in the wild</strain>
    </source>
</reference>
<dbReference type="Gene3D" id="3.60.10.10">
    <property type="entry name" value="Endonuclease/exonuclease/phosphatase"/>
    <property type="match status" value="1"/>
</dbReference>
<dbReference type="SUPFAM" id="SSF56219">
    <property type="entry name" value="DNase I-like"/>
    <property type="match status" value="1"/>
</dbReference>
<evidence type="ECO:0000313" key="1">
    <source>
        <dbReference type="EMBL" id="KAG8240279.1"/>
    </source>
</evidence>
<protein>
    <recommendedName>
        <fullName evidence="3">Endonuclease/exonuclease/phosphatase domain-containing protein</fullName>
    </recommendedName>
</protein>
<dbReference type="OrthoDB" id="6156371at2759"/>
<evidence type="ECO:0008006" key="3">
    <source>
        <dbReference type="Google" id="ProtNLM"/>
    </source>
</evidence>
<gene>
    <name evidence="1" type="ORF">J437_LFUL012756</name>
</gene>